<evidence type="ECO:0000256" key="1">
    <source>
        <dbReference type="ARBA" id="ARBA00004651"/>
    </source>
</evidence>
<dbReference type="PANTHER" id="PTHR43386:SF1">
    <property type="entry name" value="D,D-DIPEPTIDE TRANSPORT SYSTEM PERMEASE PROTEIN DDPC-RELATED"/>
    <property type="match status" value="1"/>
</dbReference>
<evidence type="ECO:0000256" key="2">
    <source>
        <dbReference type="ARBA" id="ARBA00022448"/>
    </source>
</evidence>
<keyword evidence="7 9" id="KW-1133">Transmembrane helix</keyword>
<feature type="transmembrane region" description="Helical" evidence="9">
    <location>
        <begin position="67"/>
        <end position="90"/>
    </location>
</feature>
<evidence type="ECO:0000256" key="3">
    <source>
        <dbReference type="ARBA" id="ARBA00022475"/>
    </source>
</evidence>
<comment type="subcellular location">
    <subcellularLocation>
        <location evidence="1 9">Cell membrane</location>
        <topology evidence="1 9">Multi-pass membrane protein</topology>
    </subcellularLocation>
</comment>
<feature type="transmembrane region" description="Helical" evidence="9">
    <location>
        <begin position="233"/>
        <end position="252"/>
    </location>
</feature>
<feature type="domain" description="ABC transmembrane type-1" evidence="10">
    <location>
        <begin position="67"/>
        <end position="252"/>
    </location>
</feature>
<keyword evidence="12" id="KW-1185">Reference proteome</keyword>
<keyword evidence="3" id="KW-1003">Cell membrane</keyword>
<evidence type="ECO:0000313" key="12">
    <source>
        <dbReference type="Proteomes" id="UP000199064"/>
    </source>
</evidence>
<dbReference type="Pfam" id="PF00528">
    <property type="entry name" value="BPD_transp_1"/>
    <property type="match status" value="1"/>
</dbReference>
<dbReference type="GO" id="GO:0015031">
    <property type="term" value="P:protein transport"/>
    <property type="evidence" value="ECO:0007669"/>
    <property type="project" value="UniProtKB-KW"/>
</dbReference>
<keyword evidence="5" id="KW-0571">Peptide transport</keyword>
<dbReference type="InterPro" id="IPR050366">
    <property type="entry name" value="BP-dependent_transpt_permease"/>
</dbReference>
<gene>
    <name evidence="11" type="ORF">SAMN05216452_1664</name>
</gene>
<accession>A0A1H4JTD7</accession>
<keyword evidence="8 9" id="KW-0472">Membrane</keyword>
<dbReference type="Proteomes" id="UP000199064">
    <property type="component" value="Unassembled WGS sequence"/>
</dbReference>
<evidence type="ECO:0000256" key="5">
    <source>
        <dbReference type="ARBA" id="ARBA00022856"/>
    </source>
</evidence>
<feature type="transmembrane region" description="Helical" evidence="9">
    <location>
        <begin position="102"/>
        <end position="121"/>
    </location>
</feature>
<sequence length="261" mass="28021">MRRTVVFTLLFVFAISLLAGGFWQPHDPDAVDILSRHQRPSTEHLLGTDNLGRDIASRMFVAGWRTALVVLAVGTVGFLGGSLLGTFAAILGGGTERLMLRFCELFIVVPTLIWALTAAAIFGLSPLSAGLALGLAGIGPYALLANSLTHRTLALSYVQAAQALGADTPRLVVRHVLPDTLPIMFTHVGSNAGQSVVNYASLAFIGLGADPSKPDWGSMLFEYRMFIFDDPMLMIWPGLAIASMATLINMAFDDVRPHEAR</sequence>
<evidence type="ECO:0000256" key="4">
    <source>
        <dbReference type="ARBA" id="ARBA00022692"/>
    </source>
</evidence>
<proteinExistence type="inferred from homology"/>
<dbReference type="PROSITE" id="PS50928">
    <property type="entry name" value="ABC_TM1"/>
    <property type="match status" value="1"/>
</dbReference>
<name>A0A1H4JTD7_9HYPH</name>
<evidence type="ECO:0000313" key="11">
    <source>
        <dbReference type="EMBL" id="SEB49529.1"/>
    </source>
</evidence>
<dbReference type="GO" id="GO:0015833">
    <property type="term" value="P:peptide transport"/>
    <property type="evidence" value="ECO:0007669"/>
    <property type="project" value="UniProtKB-KW"/>
</dbReference>
<evidence type="ECO:0000256" key="9">
    <source>
        <dbReference type="RuleBase" id="RU363032"/>
    </source>
</evidence>
<dbReference type="GO" id="GO:0055085">
    <property type="term" value="P:transmembrane transport"/>
    <property type="evidence" value="ECO:0007669"/>
    <property type="project" value="InterPro"/>
</dbReference>
<feature type="transmembrane region" description="Helical" evidence="9">
    <location>
        <begin position="127"/>
        <end position="144"/>
    </location>
</feature>
<organism evidence="11 12">
    <name type="scientific">Nitratireductor aquibiodomus</name>
    <dbReference type="NCBI Taxonomy" id="204799"/>
    <lineage>
        <taxon>Bacteria</taxon>
        <taxon>Pseudomonadati</taxon>
        <taxon>Pseudomonadota</taxon>
        <taxon>Alphaproteobacteria</taxon>
        <taxon>Hyphomicrobiales</taxon>
        <taxon>Phyllobacteriaceae</taxon>
        <taxon>Nitratireductor</taxon>
    </lineage>
</organism>
<dbReference type="PANTHER" id="PTHR43386">
    <property type="entry name" value="OLIGOPEPTIDE TRANSPORT SYSTEM PERMEASE PROTEIN APPC"/>
    <property type="match status" value="1"/>
</dbReference>
<evidence type="ECO:0000256" key="8">
    <source>
        <dbReference type="ARBA" id="ARBA00023136"/>
    </source>
</evidence>
<dbReference type="InterPro" id="IPR035906">
    <property type="entry name" value="MetI-like_sf"/>
</dbReference>
<dbReference type="EMBL" id="FNSL01000001">
    <property type="protein sequence ID" value="SEB49529.1"/>
    <property type="molecule type" value="Genomic_DNA"/>
</dbReference>
<dbReference type="RefSeq" id="WP_007007382.1">
    <property type="nucleotide sequence ID" value="NZ_FNSL01000001.1"/>
</dbReference>
<dbReference type="InterPro" id="IPR000515">
    <property type="entry name" value="MetI-like"/>
</dbReference>
<reference evidence="12" key="1">
    <citation type="submission" date="2016-10" db="EMBL/GenBank/DDBJ databases">
        <authorList>
            <person name="Varghese N."/>
            <person name="Submissions S."/>
        </authorList>
    </citation>
    <scope>NUCLEOTIDE SEQUENCE [LARGE SCALE GENOMIC DNA]</scope>
    <source>
        <strain evidence="12">ES.061</strain>
    </source>
</reference>
<dbReference type="CDD" id="cd06261">
    <property type="entry name" value="TM_PBP2"/>
    <property type="match status" value="1"/>
</dbReference>
<comment type="similarity">
    <text evidence="9">Belongs to the binding-protein-dependent transport system permease family.</text>
</comment>
<evidence type="ECO:0000256" key="6">
    <source>
        <dbReference type="ARBA" id="ARBA00022927"/>
    </source>
</evidence>
<keyword evidence="4 9" id="KW-0812">Transmembrane</keyword>
<dbReference type="Gene3D" id="1.10.3720.10">
    <property type="entry name" value="MetI-like"/>
    <property type="match status" value="1"/>
</dbReference>
<dbReference type="GO" id="GO:0005886">
    <property type="term" value="C:plasma membrane"/>
    <property type="evidence" value="ECO:0007669"/>
    <property type="project" value="UniProtKB-SubCell"/>
</dbReference>
<evidence type="ECO:0000259" key="10">
    <source>
        <dbReference type="PROSITE" id="PS50928"/>
    </source>
</evidence>
<dbReference type="SUPFAM" id="SSF161098">
    <property type="entry name" value="MetI-like"/>
    <property type="match status" value="1"/>
</dbReference>
<evidence type="ECO:0000256" key="7">
    <source>
        <dbReference type="ARBA" id="ARBA00022989"/>
    </source>
</evidence>
<protein>
    <submittedName>
        <fullName evidence="11">Peptide/nickel transport system permease protein</fullName>
    </submittedName>
</protein>
<keyword evidence="6" id="KW-0653">Protein transport</keyword>
<keyword evidence="2 9" id="KW-0813">Transport</keyword>
<dbReference type="AlphaFoldDB" id="A0A1H4JTD7"/>